<dbReference type="Proteomes" id="UP000661112">
    <property type="component" value="Unassembled WGS sequence"/>
</dbReference>
<keyword evidence="2" id="KW-1185">Reference proteome</keyword>
<protein>
    <submittedName>
        <fullName evidence="1">Uncharacterized protein</fullName>
    </submittedName>
</protein>
<proteinExistence type="predicted"/>
<sequence length="179" mass="20231">MQSKLTNQNDNDETTNFLKKLLETDEKPRSIVPPPSPTASLEKQRCCIITEGIFTVAADSITGTYFQNLSGKELGIKFKASGCWKHKASGYECDARGNSHEKAGEGYLVSGYQTNCLVIQSPRGMSPMRKPEAFLDIEKEIHLKPMEIITFIRNEQPHFYQKWTGKLIIEWSLVCLKSN</sequence>
<comment type="caution">
    <text evidence="1">The sequence shown here is derived from an EMBL/GenBank/DDBJ whole genome shotgun (WGS) entry which is preliminary data.</text>
</comment>
<evidence type="ECO:0000313" key="2">
    <source>
        <dbReference type="Proteomes" id="UP000661112"/>
    </source>
</evidence>
<gene>
    <name evidence="1" type="ORF">H6G83_21570</name>
</gene>
<accession>A0ABR8D892</accession>
<reference evidence="1 2" key="1">
    <citation type="journal article" date="2020" name="ISME J.">
        <title>Comparative genomics reveals insights into cyanobacterial evolution and habitat adaptation.</title>
        <authorList>
            <person name="Chen M.Y."/>
            <person name="Teng W.K."/>
            <person name="Zhao L."/>
            <person name="Hu C.X."/>
            <person name="Zhou Y.K."/>
            <person name="Han B.P."/>
            <person name="Song L.R."/>
            <person name="Shu W.S."/>
        </authorList>
    </citation>
    <scope>NUCLEOTIDE SEQUENCE [LARGE SCALE GENOMIC DNA]</scope>
    <source>
        <strain evidence="1 2">FACHB-119</strain>
    </source>
</reference>
<dbReference type="RefSeq" id="WP_190476025.1">
    <property type="nucleotide sequence ID" value="NZ_JACJSG010000031.1"/>
</dbReference>
<evidence type="ECO:0000313" key="1">
    <source>
        <dbReference type="EMBL" id="MBD2503161.1"/>
    </source>
</evidence>
<dbReference type="EMBL" id="JACJSG010000031">
    <property type="protein sequence ID" value="MBD2503161.1"/>
    <property type="molecule type" value="Genomic_DNA"/>
</dbReference>
<organism evidence="1 2">
    <name type="scientific">Anabaena azotica FACHB-119</name>
    <dbReference type="NCBI Taxonomy" id="947527"/>
    <lineage>
        <taxon>Bacteria</taxon>
        <taxon>Bacillati</taxon>
        <taxon>Cyanobacteriota</taxon>
        <taxon>Cyanophyceae</taxon>
        <taxon>Nostocales</taxon>
        <taxon>Nostocaceae</taxon>
        <taxon>Anabaena</taxon>
        <taxon>Anabaena azotica</taxon>
    </lineage>
</organism>
<name>A0ABR8D892_9NOST</name>